<protein>
    <submittedName>
        <fullName evidence="1">Uncharacterized protein</fullName>
    </submittedName>
</protein>
<organism evidence="1">
    <name type="scientific">Tanacetum cinerariifolium</name>
    <name type="common">Dalmatian daisy</name>
    <name type="synonym">Chrysanthemum cinerariifolium</name>
    <dbReference type="NCBI Taxonomy" id="118510"/>
    <lineage>
        <taxon>Eukaryota</taxon>
        <taxon>Viridiplantae</taxon>
        <taxon>Streptophyta</taxon>
        <taxon>Embryophyta</taxon>
        <taxon>Tracheophyta</taxon>
        <taxon>Spermatophyta</taxon>
        <taxon>Magnoliopsida</taxon>
        <taxon>eudicotyledons</taxon>
        <taxon>Gunneridae</taxon>
        <taxon>Pentapetalae</taxon>
        <taxon>asterids</taxon>
        <taxon>campanulids</taxon>
        <taxon>Asterales</taxon>
        <taxon>Asteraceae</taxon>
        <taxon>Asteroideae</taxon>
        <taxon>Anthemideae</taxon>
        <taxon>Anthemidinae</taxon>
        <taxon>Tanacetum</taxon>
    </lineage>
</organism>
<gene>
    <name evidence="1" type="ORF">Tci_883168</name>
</gene>
<name>A0A699TPQ4_TANCI</name>
<evidence type="ECO:0000313" key="1">
    <source>
        <dbReference type="EMBL" id="GFD11199.1"/>
    </source>
</evidence>
<reference evidence="1" key="1">
    <citation type="journal article" date="2019" name="Sci. Rep.">
        <title>Draft genome of Tanacetum cinerariifolium, the natural source of mosquito coil.</title>
        <authorList>
            <person name="Yamashiro T."/>
            <person name="Shiraishi A."/>
            <person name="Satake H."/>
            <person name="Nakayama K."/>
        </authorList>
    </citation>
    <scope>NUCLEOTIDE SEQUENCE</scope>
</reference>
<dbReference type="AlphaFoldDB" id="A0A699TPQ4"/>
<comment type="caution">
    <text evidence="1">The sequence shown here is derived from an EMBL/GenBank/DDBJ whole genome shotgun (WGS) entry which is preliminary data.</text>
</comment>
<accession>A0A699TPQ4</accession>
<proteinExistence type="predicted"/>
<sequence>MCAELEEAVGARNWLDMVAMNYQKFMSEHQFAIKMNRLCVEMIEACQDRIYFVRELESVVGVTVTAKTFVFFKEMMEKKGSGEWQLHDLGKEAKERAFEIELFV</sequence>
<dbReference type="EMBL" id="BKCJ011257544">
    <property type="protein sequence ID" value="GFD11199.1"/>
    <property type="molecule type" value="Genomic_DNA"/>
</dbReference>